<dbReference type="InterPro" id="IPR020892">
    <property type="entry name" value="Cyclophilin-type_PPIase_CS"/>
</dbReference>
<evidence type="ECO:0000256" key="3">
    <source>
        <dbReference type="ARBA" id="ARBA00023235"/>
    </source>
</evidence>
<organism evidence="8 9">
    <name type="scientific">Symbiodinium pilosum</name>
    <name type="common">Dinoflagellate</name>
    <dbReference type="NCBI Taxonomy" id="2952"/>
    <lineage>
        <taxon>Eukaryota</taxon>
        <taxon>Sar</taxon>
        <taxon>Alveolata</taxon>
        <taxon>Dinophyceae</taxon>
        <taxon>Suessiales</taxon>
        <taxon>Symbiodiniaceae</taxon>
        <taxon>Symbiodinium</taxon>
    </lineage>
</organism>
<dbReference type="EC" id="5.2.1.8" evidence="1 4"/>
<dbReference type="PRINTS" id="PR00153">
    <property type="entry name" value="CSAPPISMRASE"/>
</dbReference>
<feature type="transmembrane region" description="Helical" evidence="5">
    <location>
        <begin position="52"/>
        <end position="73"/>
    </location>
</feature>
<keyword evidence="5" id="KW-0472">Membrane</keyword>
<evidence type="ECO:0000259" key="6">
    <source>
        <dbReference type="PROSITE" id="PS50059"/>
    </source>
</evidence>
<evidence type="ECO:0000256" key="2">
    <source>
        <dbReference type="ARBA" id="ARBA00023110"/>
    </source>
</evidence>
<dbReference type="PANTHER" id="PTHR11071:SF467">
    <property type="entry name" value="PEPTIDYL-PROLYL CIS-TRANS ISOMERASE CYP21-2"/>
    <property type="match status" value="1"/>
</dbReference>
<accession>A0A812W2S5</accession>
<dbReference type="GO" id="GO:0005737">
    <property type="term" value="C:cytoplasm"/>
    <property type="evidence" value="ECO:0007669"/>
    <property type="project" value="TreeGrafter"/>
</dbReference>
<dbReference type="InterPro" id="IPR002130">
    <property type="entry name" value="Cyclophilin-type_PPIase_dom"/>
</dbReference>
<dbReference type="FunFam" id="2.40.100.10:FF:000023">
    <property type="entry name" value="Peptidyl-prolyl cis-trans isomerase"/>
    <property type="match status" value="1"/>
</dbReference>
<dbReference type="OrthoDB" id="431516at2759"/>
<name>A0A812W2S5_SYMPI</name>
<dbReference type="PANTHER" id="PTHR11071">
    <property type="entry name" value="PEPTIDYL-PROLYL CIS-TRANS ISOMERASE"/>
    <property type="match status" value="1"/>
</dbReference>
<evidence type="ECO:0000313" key="9">
    <source>
        <dbReference type="Proteomes" id="UP000649617"/>
    </source>
</evidence>
<sequence>MAKTMDITSQRWPELLPAMDAQHSQAMMQFVDVEEEDLPLQERPLPKTSSRAWMAVRVAAAVVLVVGGMLGVVEVIAPKTILLPDLHGASGDWKADTQVLGLNEMQMSKGLPAEVHEMMNKMRKLVAGRVFQYDDPVFDDTQKVDCSIDVAQTIFRLMEAANAIVQAVDFDCKKSGGIVGLATGGERGNLRTNDDRLRCSSSILTAIYSFVIAGTEIAASVSDCVPTYDVRAQCAAQITSFAGNLLVAVQSGIGADLACAPNKEARLAWARRWRSRTRRIPASNPDDTPVLKKINEIHQKLTLPAAPWENYTNPVNGRAVSRCIAFVGLGTTFLMRMGTGITASIHQCDPYTITNTKSGQRLCAVDMMGLIGALGLATSFLSGAVDACDLIKGDGFRDAACAASISGIVGGIAAAMASDAPSPLIVMIMQTKRSPGSLAAMQGVGQKPSQVVPGWAEALQMMRAGEKWEIILPSHLAYGDRGVGPIPPGSVLVFQLELLEVNAESSGNLGSMIALGALLAVGLLGFLAVWLTGTKALPPGPIVPLQHVTHAAGNPHVFLEVEAGGRPLGRIEFELFKEVAPMTVENFRALATGESGAGLAGSPRHFKGSVFHRIIPGFMCQGGDITHGNGRGGESIYGKTFRDEWEHGRIHHTEPGLLSMANRGRNSNGSQFFITLAATPWLDDKHVVFGRVLSGMDVVIEMEKRGSRNGTPSEEITVVNSGQLGLDGKPMVNDNISSTGS</sequence>
<keyword evidence="9" id="KW-1185">Reference proteome</keyword>
<evidence type="ECO:0000259" key="7">
    <source>
        <dbReference type="PROSITE" id="PS50072"/>
    </source>
</evidence>
<dbReference type="InterPro" id="IPR001179">
    <property type="entry name" value="PPIase_FKBP_dom"/>
</dbReference>
<dbReference type="Pfam" id="PF00160">
    <property type="entry name" value="Pro_isomerase"/>
    <property type="match status" value="1"/>
</dbReference>
<dbReference type="PROSITE" id="PS50059">
    <property type="entry name" value="FKBP_PPIASE"/>
    <property type="match status" value="1"/>
</dbReference>
<dbReference type="GO" id="GO:0003755">
    <property type="term" value="F:peptidyl-prolyl cis-trans isomerase activity"/>
    <property type="evidence" value="ECO:0007669"/>
    <property type="project" value="UniProtKB-KW"/>
</dbReference>
<gene>
    <name evidence="8" type="primary">CYP20-1</name>
    <name evidence="8" type="ORF">SPIL2461_LOCUS18115</name>
</gene>
<dbReference type="InterPro" id="IPR029000">
    <property type="entry name" value="Cyclophilin-like_dom_sf"/>
</dbReference>
<dbReference type="GO" id="GO:0006457">
    <property type="term" value="P:protein folding"/>
    <property type="evidence" value="ECO:0007669"/>
    <property type="project" value="InterPro"/>
</dbReference>
<keyword evidence="5" id="KW-1133">Transmembrane helix</keyword>
<evidence type="ECO:0000256" key="1">
    <source>
        <dbReference type="ARBA" id="ARBA00013194"/>
    </source>
</evidence>
<reference evidence="8" key="1">
    <citation type="submission" date="2021-02" db="EMBL/GenBank/DDBJ databases">
        <authorList>
            <person name="Dougan E. K."/>
            <person name="Rhodes N."/>
            <person name="Thang M."/>
            <person name="Chan C."/>
        </authorList>
    </citation>
    <scope>NUCLEOTIDE SEQUENCE</scope>
</reference>
<evidence type="ECO:0000313" key="8">
    <source>
        <dbReference type="EMBL" id="CAE7663949.1"/>
    </source>
</evidence>
<dbReference type="Gene3D" id="2.40.100.10">
    <property type="entry name" value="Cyclophilin-like"/>
    <property type="match status" value="1"/>
</dbReference>
<keyword evidence="2 4" id="KW-0697">Rotamase</keyword>
<dbReference type="PROSITE" id="PS50072">
    <property type="entry name" value="CSA_PPIASE_2"/>
    <property type="match status" value="1"/>
</dbReference>
<comment type="caution">
    <text evidence="8">The sequence shown here is derived from an EMBL/GenBank/DDBJ whole genome shotgun (WGS) entry which is preliminary data.</text>
</comment>
<dbReference type="Pfam" id="PF00254">
    <property type="entry name" value="FKBP_C"/>
    <property type="match status" value="1"/>
</dbReference>
<feature type="domain" description="PPIase FKBP-type" evidence="6">
    <location>
        <begin position="443"/>
        <end position="502"/>
    </location>
</feature>
<evidence type="ECO:0000256" key="5">
    <source>
        <dbReference type="SAM" id="Phobius"/>
    </source>
</evidence>
<keyword evidence="5" id="KW-0812">Transmembrane</keyword>
<keyword evidence="3 4" id="KW-0413">Isomerase</keyword>
<dbReference type="EMBL" id="CAJNIZ010043604">
    <property type="protein sequence ID" value="CAE7663949.1"/>
    <property type="molecule type" value="Genomic_DNA"/>
</dbReference>
<dbReference type="PROSITE" id="PS00170">
    <property type="entry name" value="CSA_PPIASE_1"/>
    <property type="match status" value="1"/>
</dbReference>
<dbReference type="InterPro" id="IPR046357">
    <property type="entry name" value="PPIase_dom_sf"/>
</dbReference>
<dbReference type="AlphaFoldDB" id="A0A812W2S5"/>
<comment type="catalytic activity">
    <reaction evidence="4">
        <text>[protein]-peptidylproline (omega=180) = [protein]-peptidylproline (omega=0)</text>
        <dbReference type="Rhea" id="RHEA:16237"/>
        <dbReference type="Rhea" id="RHEA-COMP:10747"/>
        <dbReference type="Rhea" id="RHEA-COMP:10748"/>
        <dbReference type="ChEBI" id="CHEBI:83833"/>
        <dbReference type="ChEBI" id="CHEBI:83834"/>
        <dbReference type="EC" id="5.2.1.8"/>
    </reaction>
</comment>
<protein>
    <recommendedName>
        <fullName evidence="1 4">peptidylprolyl isomerase</fullName>
        <ecNumber evidence="1 4">5.2.1.8</ecNumber>
    </recommendedName>
</protein>
<proteinExistence type="predicted"/>
<dbReference type="GO" id="GO:0016018">
    <property type="term" value="F:cyclosporin A binding"/>
    <property type="evidence" value="ECO:0007669"/>
    <property type="project" value="TreeGrafter"/>
</dbReference>
<dbReference type="SUPFAM" id="SSF50891">
    <property type="entry name" value="Cyclophilin-like"/>
    <property type="match status" value="1"/>
</dbReference>
<feature type="domain" description="PPIase cyclophilin-type" evidence="7">
    <location>
        <begin position="558"/>
        <end position="723"/>
    </location>
</feature>
<evidence type="ECO:0000256" key="4">
    <source>
        <dbReference type="PROSITE-ProRule" id="PRU00277"/>
    </source>
</evidence>
<dbReference type="SUPFAM" id="SSF54534">
    <property type="entry name" value="FKBP-like"/>
    <property type="match status" value="1"/>
</dbReference>
<dbReference type="Proteomes" id="UP000649617">
    <property type="component" value="Unassembled WGS sequence"/>
</dbReference>
<dbReference type="Gene3D" id="3.10.50.40">
    <property type="match status" value="1"/>
</dbReference>